<evidence type="ECO:0000313" key="5">
    <source>
        <dbReference type="Ensembl" id="ENSGALP00010038405.1"/>
    </source>
</evidence>
<reference evidence="5" key="1">
    <citation type="submission" date="2020-11" db="EMBL/GenBank/DDBJ databases">
        <title>Gallus gallus (Chicken) genome, bGalGal1, GRCg7b, maternal haplotype autosomes + Z &amp; W.</title>
        <authorList>
            <person name="Warren W."/>
            <person name="Formenti G."/>
            <person name="Fedrigo O."/>
            <person name="Haase B."/>
            <person name="Mountcastle J."/>
            <person name="Balacco J."/>
            <person name="Tracey A."/>
            <person name="Schneider V."/>
            <person name="Okimoto R."/>
            <person name="Cheng H."/>
            <person name="Hawken R."/>
            <person name="Howe K."/>
            <person name="Jarvis E.D."/>
        </authorList>
    </citation>
    <scope>NUCLEOTIDE SEQUENCE [LARGE SCALE GENOMIC DNA]</scope>
    <source>
        <strain evidence="5">Broiler</strain>
    </source>
</reference>
<sequence>MVCRGRSSWGMSSCHGCAIPVSCCCPPPGVCAQLRLETSGGGVRAPGDSVHFSCQGSGFSFGSYAVLWYRQALGGRLEWLSFINSWSYTRYSPDVEGRATVSRDDSQSVSYLSLSALRPHDSAHYLCAVHTGTGNPAELQQKTSSWAQPQLQEPQGWQELEQLWAAPGQ</sequence>
<dbReference type="Ensembl" id="ENSGALT00010062139.1">
    <property type="protein sequence ID" value="ENSGALP00010038405.1"/>
    <property type="gene ID" value="ENSGALG00010025454.1"/>
</dbReference>
<reference evidence="5" key="3">
    <citation type="submission" date="2025-09" db="UniProtKB">
        <authorList>
            <consortium name="Ensembl"/>
        </authorList>
    </citation>
    <scope>IDENTIFICATION</scope>
    <source>
        <strain evidence="5">broiler</strain>
    </source>
</reference>
<dbReference type="FunCoup" id="A0A8V0ZXT0">
    <property type="interactions" value="121"/>
</dbReference>
<proteinExistence type="predicted"/>
<dbReference type="FunFam" id="2.60.40.10:FF:002751">
    <property type="entry name" value="Uncharacterized protein"/>
    <property type="match status" value="1"/>
</dbReference>
<reference evidence="5" key="2">
    <citation type="submission" date="2025-08" db="UniProtKB">
        <authorList>
            <consortium name="Ensembl"/>
        </authorList>
    </citation>
    <scope>IDENTIFICATION</scope>
    <source>
        <strain evidence="5">broiler</strain>
    </source>
</reference>
<evidence type="ECO:0000256" key="2">
    <source>
        <dbReference type="ARBA" id="ARBA00023130"/>
    </source>
</evidence>
<dbReference type="GO" id="GO:0003823">
    <property type="term" value="F:antigen binding"/>
    <property type="evidence" value="ECO:0000318"/>
    <property type="project" value="GO_Central"/>
</dbReference>
<dbReference type="PANTHER" id="PTHR23266">
    <property type="entry name" value="IMMUNOGLOBULIN HEAVY CHAIN"/>
    <property type="match status" value="1"/>
</dbReference>
<dbReference type="InterPro" id="IPR050199">
    <property type="entry name" value="IgHV"/>
</dbReference>
<accession>A0A8V0ZXT0</accession>
<dbReference type="AlphaFoldDB" id="A0A8V0ZXT0"/>
<keyword evidence="2" id="KW-1064">Adaptive immunity</keyword>
<keyword evidence="1" id="KW-0391">Immunity</keyword>
<dbReference type="InterPro" id="IPR013106">
    <property type="entry name" value="Ig_V-set"/>
</dbReference>
<organism evidence="5 6">
    <name type="scientific">Gallus gallus</name>
    <name type="common">Chicken</name>
    <dbReference type="NCBI Taxonomy" id="9031"/>
    <lineage>
        <taxon>Eukaryota</taxon>
        <taxon>Metazoa</taxon>
        <taxon>Chordata</taxon>
        <taxon>Craniata</taxon>
        <taxon>Vertebrata</taxon>
        <taxon>Euteleostomi</taxon>
        <taxon>Archelosauria</taxon>
        <taxon>Archosauria</taxon>
        <taxon>Dinosauria</taxon>
        <taxon>Saurischia</taxon>
        <taxon>Theropoda</taxon>
        <taxon>Coelurosauria</taxon>
        <taxon>Aves</taxon>
        <taxon>Neognathae</taxon>
        <taxon>Galloanserae</taxon>
        <taxon>Galliformes</taxon>
        <taxon>Phasianidae</taxon>
        <taxon>Phasianinae</taxon>
        <taxon>Gallus</taxon>
    </lineage>
</organism>
<dbReference type="InterPro" id="IPR007110">
    <property type="entry name" value="Ig-like_dom"/>
</dbReference>
<dbReference type="Gene3D" id="2.60.40.10">
    <property type="entry name" value="Immunoglobulins"/>
    <property type="match status" value="1"/>
</dbReference>
<feature type="domain" description="Ig-like" evidence="4">
    <location>
        <begin position="28"/>
        <end position="145"/>
    </location>
</feature>
<dbReference type="Pfam" id="PF07686">
    <property type="entry name" value="V-set"/>
    <property type="match status" value="1"/>
</dbReference>
<dbReference type="GO" id="GO:0005576">
    <property type="term" value="C:extracellular region"/>
    <property type="evidence" value="ECO:0007669"/>
    <property type="project" value="UniProtKB-ARBA"/>
</dbReference>
<dbReference type="InterPro" id="IPR036179">
    <property type="entry name" value="Ig-like_dom_sf"/>
</dbReference>
<dbReference type="GeneTree" id="ENSGT00940000163533"/>
<dbReference type="GO" id="GO:0019814">
    <property type="term" value="C:immunoglobulin complex"/>
    <property type="evidence" value="ECO:0007669"/>
    <property type="project" value="UniProtKB-KW"/>
</dbReference>
<evidence type="ECO:0000259" key="4">
    <source>
        <dbReference type="PROSITE" id="PS50835"/>
    </source>
</evidence>
<dbReference type="PROSITE" id="PS50835">
    <property type="entry name" value="IG_LIKE"/>
    <property type="match status" value="1"/>
</dbReference>
<keyword evidence="3" id="KW-1280">Immunoglobulin</keyword>
<dbReference type="GO" id="GO:0016064">
    <property type="term" value="P:immunoglobulin mediated immune response"/>
    <property type="evidence" value="ECO:0000318"/>
    <property type="project" value="GO_Central"/>
</dbReference>
<dbReference type="InterPro" id="IPR003599">
    <property type="entry name" value="Ig_sub"/>
</dbReference>
<dbReference type="SMART" id="SM00406">
    <property type="entry name" value="IGv"/>
    <property type="match status" value="1"/>
</dbReference>
<dbReference type="InterPro" id="IPR013783">
    <property type="entry name" value="Ig-like_fold"/>
</dbReference>
<protein>
    <recommendedName>
        <fullName evidence="4">Ig-like domain-containing protein</fullName>
    </recommendedName>
</protein>
<evidence type="ECO:0000256" key="3">
    <source>
        <dbReference type="ARBA" id="ARBA00043265"/>
    </source>
</evidence>
<evidence type="ECO:0000313" key="6">
    <source>
        <dbReference type="Proteomes" id="UP000000539"/>
    </source>
</evidence>
<evidence type="ECO:0000256" key="1">
    <source>
        <dbReference type="ARBA" id="ARBA00022859"/>
    </source>
</evidence>
<keyword evidence="6" id="KW-1185">Reference proteome</keyword>
<name>A0A8V0ZXT0_CHICK</name>
<dbReference type="SMART" id="SM00409">
    <property type="entry name" value="IG"/>
    <property type="match status" value="1"/>
</dbReference>
<dbReference type="Proteomes" id="UP000000539">
    <property type="component" value="Chromosome 27"/>
</dbReference>
<dbReference type="SUPFAM" id="SSF48726">
    <property type="entry name" value="Immunoglobulin"/>
    <property type="match status" value="1"/>
</dbReference>